<dbReference type="Pfam" id="PF01381">
    <property type="entry name" value="HTH_3"/>
    <property type="match status" value="1"/>
</dbReference>
<dbReference type="SUPFAM" id="SSF47413">
    <property type="entry name" value="lambda repressor-like DNA-binding domains"/>
    <property type="match status" value="1"/>
</dbReference>
<dbReference type="InterPro" id="IPR010982">
    <property type="entry name" value="Lambda_DNA-bd_dom_sf"/>
</dbReference>
<dbReference type="Gene3D" id="2.10.109.10">
    <property type="entry name" value="Umud Fragment, subunit A"/>
    <property type="match status" value="1"/>
</dbReference>
<protein>
    <submittedName>
        <fullName evidence="5">Helix-turn-helix transcriptional regulator</fullName>
    </submittedName>
</protein>
<keyword evidence="2" id="KW-0238">DNA-binding</keyword>
<dbReference type="InterPro" id="IPR015927">
    <property type="entry name" value="Peptidase_S24_S26A/B/C"/>
</dbReference>
<proteinExistence type="predicted"/>
<dbReference type="InterPro" id="IPR001387">
    <property type="entry name" value="Cro/C1-type_HTH"/>
</dbReference>
<dbReference type="InterPro" id="IPR039418">
    <property type="entry name" value="LexA-like"/>
</dbReference>
<keyword evidence="6" id="KW-1185">Reference proteome</keyword>
<gene>
    <name evidence="5" type="ORF">FYJ71_03620</name>
</gene>
<dbReference type="SUPFAM" id="SSF51306">
    <property type="entry name" value="LexA/Signal peptidase"/>
    <property type="match status" value="1"/>
</dbReference>
<name>A0A6N7XEQ0_9FIRM</name>
<comment type="caution">
    <text evidence="5">The sequence shown here is derived from an EMBL/GenBank/DDBJ whole genome shotgun (WGS) entry which is preliminary data.</text>
</comment>
<dbReference type="InterPro" id="IPR036286">
    <property type="entry name" value="LexA/Signal_pep-like_sf"/>
</dbReference>
<keyword evidence="3" id="KW-0804">Transcription</keyword>
<evidence type="ECO:0000256" key="1">
    <source>
        <dbReference type="ARBA" id="ARBA00023015"/>
    </source>
</evidence>
<dbReference type="CDD" id="cd06529">
    <property type="entry name" value="S24_LexA-like"/>
    <property type="match status" value="1"/>
</dbReference>
<dbReference type="CDD" id="cd00093">
    <property type="entry name" value="HTH_XRE"/>
    <property type="match status" value="1"/>
</dbReference>
<dbReference type="PANTHER" id="PTHR40661">
    <property type="match status" value="1"/>
</dbReference>
<feature type="domain" description="HTH cro/C1-type" evidence="4">
    <location>
        <begin position="17"/>
        <end position="64"/>
    </location>
</feature>
<dbReference type="PROSITE" id="PS50943">
    <property type="entry name" value="HTH_CROC1"/>
    <property type="match status" value="1"/>
</dbReference>
<reference evidence="5 6" key="1">
    <citation type="submission" date="2019-08" db="EMBL/GenBank/DDBJ databases">
        <title>In-depth cultivation of the pig gut microbiome towards novel bacterial diversity and tailored functional studies.</title>
        <authorList>
            <person name="Wylensek D."/>
            <person name="Hitch T.C.A."/>
            <person name="Clavel T."/>
        </authorList>
    </citation>
    <scope>NUCLEOTIDE SEQUENCE [LARGE SCALE GENOMIC DNA]</scope>
    <source>
        <strain evidence="5 6">WCA-SAB-591-4A-A</strain>
    </source>
</reference>
<evidence type="ECO:0000313" key="6">
    <source>
        <dbReference type="Proteomes" id="UP000440713"/>
    </source>
</evidence>
<evidence type="ECO:0000256" key="3">
    <source>
        <dbReference type="ARBA" id="ARBA00023163"/>
    </source>
</evidence>
<evidence type="ECO:0000259" key="4">
    <source>
        <dbReference type="PROSITE" id="PS50943"/>
    </source>
</evidence>
<accession>A0A6N7XEQ0</accession>
<dbReference type="SMART" id="SM00530">
    <property type="entry name" value="HTH_XRE"/>
    <property type="match status" value="1"/>
</dbReference>
<dbReference type="PANTHER" id="PTHR40661:SF1">
    <property type="entry name" value="HTH CRO_C1-TYPE DOMAIN-CONTAINING PROTEIN"/>
    <property type="match status" value="1"/>
</dbReference>
<dbReference type="Proteomes" id="UP000440713">
    <property type="component" value="Unassembled WGS sequence"/>
</dbReference>
<keyword evidence="1" id="KW-0805">Transcription regulation</keyword>
<sequence length="225" mass="25596">MNKELFISRLNFAIKTRNYTQYSLSKKTGINKGSLSSYMSGKYLPKQDKIYILSDALDVNPEWLMCSSDDMELNLPNEFGFDEDSEVGSYPFIEDSVSAGVPNLISGYNYLNHIQIPDFFLGRYAGRKDIVVLKVNGDSMNKIIPDDSIIVVLQDVPLSSLSTDDIVVFSYNYEYGVKKLIKDKSNNRLIFRPESHESCFEDLIVNYGDTNLQIIGKVIMYNVML</sequence>
<evidence type="ECO:0000256" key="2">
    <source>
        <dbReference type="ARBA" id="ARBA00023125"/>
    </source>
</evidence>
<dbReference type="RefSeq" id="WP_154537422.1">
    <property type="nucleotide sequence ID" value="NZ_JAXFLG010000024.1"/>
</dbReference>
<dbReference type="EMBL" id="VUNE01000001">
    <property type="protein sequence ID" value="MST62063.1"/>
    <property type="molecule type" value="Genomic_DNA"/>
</dbReference>
<evidence type="ECO:0000313" key="5">
    <source>
        <dbReference type="EMBL" id="MST62063.1"/>
    </source>
</evidence>
<organism evidence="5 6">
    <name type="scientific">Peptostreptococcus porci</name>
    <dbReference type="NCBI Taxonomy" id="2652282"/>
    <lineage>
        <taxon>Bacteria</taxon>
        <taxon>Bacillati</taxon>
        <taxon>Bacillota</taxon>
        <taxon>Clostridia</taxon>
        <taxon>Peptostreptococcales</taxon>
        <taxon>Peptostreptococcaceae</taxon>
        <taxon>Peptostreptococcus</taxon>
    </lineage>
</organism>
<dbReference type="Gene3D" id="1.10.260.40">
    <property type="entry name" value="lambda repressor-like DNA-binding domains"/>
    <property type="match status" value="1"/>
</dbReference>
<dbReference type="Pfam" id="PF00717">
    <property type="entry name" value="Peptidase_S24"/>
    <property type="match status" value="1"/>
</dbReference>
<dbReference type="AlphaFoldDB" id="A0A6N7XEQ0"/>
<dbReference type="GO" id="GO:0003677">
    <property type="term" value="F:DNA binding"/>
    <property type="evidence" value="ECO:0007669"/>
    <property type="project" value="UniProtKB-KW"/>
</dbReference>